<evidence type="ECO:0000256" key="1">
    <source>
        <dbReference type="SAM" id="MobiDB-lite"/>
    </source>
</evidence>
<evidence type="ECO:0000313" key="3">
    <source>
        <dbReference type="Proteomes" id="UP000032702"/>
    </source>
</evidence>
<feature type="compositionally biased region" description="Low complexity" evidence="1">
    <location>
        <begin position="192"/>
        <end position="202"/>
    </location>
</feature>
<feature type="compositionally biased region" description="Basic and acidic residues" evidence="1">
    <location>
        <begin position="207"/>
        <end position="223"/>
    </location>
</feature>
<dbReference type="EMBL" id="AAMD01000101">
    <property type="protein sequence ID" value="EAU64851.1"/>
    <property type="molecule type" value="Genomic_DNA"/>
</dbReference>
<dbReference type="Proteomes" id="UP000032702">
    <property type="component" value="Unassembled WGS sequence"/>
</dbReference>
<gene>
    <name evidence="2" type="ORF">STIAU_2330</name>
</gene>
<dbReference type="AlphaFoldDB" id="Q08WI8"/>
<protein>
    <submittedName>
        <fullName evidence="2">Uncharacterized protein</fullName>
    </submittedName>
</protein>
<comment type="caution">
    <text evidence="2">The sequence shown here is derived from an EMBL/GenBank/DDBJ whole genome shotgun (WGS) entry which is preliminary data.</text>
</comment>
<feature type="region of interest" description="Disordered" evidence="1">
    <location>
        <begin position="1"/>
        <end position="79"/>
    </location>
</feature>
<organism evidence="2 3">
    <name type="scientific">Stigmatella aurantiaca (strain DW4/3-1)</name>
    <dbReference type="NCBI Taxonomy" id="378806"/>
    <lineage>
        <taxon>Bacteria</taxon>
        <taxon>Pseudomonadati</taxon>
        <taxon>Myxococcota</taxon>
        <taxon>Myxococcia</taxon>
        <taxon>Myxococcales</taxon>
        <taxon>Cystobacterineae</taxon>
        <taxon>Archangiaceae</taxon>
        <taxon>Stigmatella</taxon>
    </lineage>
</organism>
<sequence length="239" mass="24656">MGGGARGRTGQARLALEGGHRAGSPLPYRHESRRQGGTALLGQEEKPLLHMVPPRARWDHGSPSLPNVDLPKPSAPKPEFSPNPLSGVGNVLSGIGNGVGGALSGAGEVVVGVWRAWPTPASTRPTTLPGAMAMLNPQAMDPSAPGGAPLEAALPSPTDALQSSLDNILDSVAGALATATQAIDTLQQLMNPSAAHSQLSQPSPSPRRKELSPEFVKKLEEFPKGTAPPLKLKSNTSPE</sequence>
<accession>Q08WI8</accession>
<name>Q08WI8_STIAD</name>
<proteinExistence type="predicted"/>
<reference evidence="2 3" key="1">
    <citation type="submission" date="2006-04" db="EMBL/GenBank/DDBJ databases">
        <authorList>
            <person name="Nierman W.C."/>
        </authorList>
    </citation>
    <scope>NUCLEOTIDE SEQUENCE [LARGE SCALE GENOMIC DNA]</scope>
    <source>
        <strain evidence="2 3">DW4/3-1</strain>
    </source>
</reference>
<evidence type="ECO:0000313" key="2">
    <source>
        <dbReference type="EMBL" id="EAU64851.1"/>
    </source>
</evidence>
<feature type="region of interest" description="Disordered" evidence="1">
    <location>
        <begin position="188"/>
        <end position="239"/>
    </location>
</feature>